<proteinExistence type="predicted"/>
<feature type="transmembrane region" description="Helical" evidence="1">
    <location>
        <begin position="6"/>
        <end position="27"/>
    </location>
</feature>
<feature type="transmembrane region" description="Helical" evidence="1">
    <location>
        <begin position="100"/>
        <end position="119"/>
    </location>
</feature>
<sequence>MDSSLILSNVLNSPVLFFVIGLTAVFLKSDLEIPQSISTLFFVYLLFAISFNGGDGFYESGLSSEVAIALRSTVVVVAVVSVYSFFILRLKLDLYNASAIAAIDSFLCAVTFVTASSFLSPVNVDVGNYLVATLALMSSPAMIMGLLSVRVFVNRLKDKSLQDTLDWGECFRSLARMVWPFCWWVVC</sequence>
<accession>A0A6M0RWN2</accession>
<gene>
    <name evidence="2" type="ORF">DXZ20_34345</name>
</gene>
<comment type="caution">
    <text evidence="2">The sequence shown here is derived from an EMBL/GenBank/DDBJ whole genome shotgun (WGS) entry which is preliminary data.</text>
</comment>
<dbReference type="Proteomes" id="UP000481033">
    <property type="component" value="Unassembled WGS sequence"/>
</dbReference>
<protein>
    <submittedName>
        <fullName evidence="2">Uncharacterized protein</fullName>
    </submittedName>
</protein>
<dbReference type="Pfam" id="PF05982">
    <property type="entry name" value="Sbt_1"/>
    <property type="match status" value="1"/>
</dbReference>
<dbReference type="InterPro" id="IPR010293">
    <property type="entry name" value="Sbt_1"/>
</dbReference>
<feature type="transmembrane region" description="Helical" evidence="1">
    <location>
        <begin position="36"/>
        <end position="54"/>
    </location>
</feature>
<evidence type="ECO:0000313" key="3">
    <source>
        <dbReference type="Proteomes" id="UP000481033"/>
    </source>
</evidence>
<keyword evidence="3" id="KW-1185">Reference proteome</keyword>
<feature type="transmembrane region" description="Helical" evidence="1">
    <location>
        <begin position="66"/>
        <end position="88"/>
    </location>
</feature>
<dbReference type="PANTHER" id="PTHR40400">
    <property type="entry name" value="SLR1512 PROTEIN"/>
    <property type="match status" value="1"/>
</dbReference>
<reference evidence="2 3" key="1">
    <citation type="journal article" date="2020" name="Microb. Ecol.">
        <title>Ecogenomics of the Marine Benthic Filamentous Cyanobacterium Adonisia.</title>
        <authorList>
            <person name="Walter J.M."/>
            <person name="Coutinho F.H."/>
            <person name="Leomil L."/>
            <person name="Hargreaves P.I."/>
            <person name="Campeao M.E."/>
            <person name="Vieira V.V."/>
            <person name="Silva B.S."/>
            <person name="Fistarol G.O."/>
            <person name="Salomon P.S."/>
            <person name="Sawabe T."/>
            <person name="Mino S."/>
            <person name="Hosokawa M."/>
            <person name="Miyashita H."/>
            <person name="Maruyama F."/>
            <person name="van Verk M.C."/>
            <person name="Dutilh B.E."/>
            <person name="Thompson C.C."/>
            <person name="Thompson F.L."/>
        </authorList>
    </citation>
    <scope>NUCLEOTIDE SEQUENCE [LARGE SCALE GENOMIC DNA]</scope>
    <source>
        <strain evidence="2 3">CCMR0081</strain>
    </source>
</reference>
<organism evidence="2 3">
    <name type="scientific">Adonisia turfae CCMR0081</name>
    <dbReference type="NCBI Taxonomy" id="2292702"/>
    <lineage>
        <taxon>Bacteria</taxon>
        <taxon>Bacillati</taxon>
        <taxon>Cyanobacteriota</taxon>
        <taxon>Adonisia</taxon>
        <taxon>Adonisia turfae</taxon>
    </lineage>
</organism>
<evidence type="ECO:0000313" key="2">
    <source>
        <dbReference type="EMBL" id="NEZ60635.1"/>
    </source>
</evidence>
<dbReference type="EMBL" id="QXHD01000004">
    <property type="protein sequence ID" value="NEZ60635.1"/>
    <property type="molecule type" value="Genomic_DNA"/>
</dbReference>
<dbReference type="AlphaFoldDB" id="A0A6M0RWN2"/>
<dbReference type="PANTHER" id="PTHR40400:SF1">
    <property type="entry name" value="SLR1512 PROTEIN"/>
    <property type="match status" value="1"/>
</dbReference>
<feature type="transmembrane region" description="Helical" evidence="1">
    <location>
        <begin position="131"/>
        <end position="153"/>
    </location>
</feature>
<keyword evidence="1" id="KW-0812">Transmembrane</keyword>
<evidence type="ECO:0000256" key="1">
    <source>
        <dbReference type="SAM" id="Phobius"/>
    </source>
</evidence>
<keyword evidence="1" id="KW-0472">Membrane</keyword>
<name>A0A6M0RWN2_9CYAN</name>
<keyword evidence="1" id="KW-1133">Transmembrane helix</keyword>